<evidence type="ECO:0000313" key="1">
    <source>
        <dbReference type="EMBL" id="TDU91381.1"/>
    </source>
</evidence>
<reference evidence="1 2" key="1">
    <citation type="submission" date="2019-03" db="EMBL/GenBank/DDBJ databases">
        <title>Genomic Encyclopedia of Type Strains, Phase III (KMG-III): the genomes of soil and plant-associated and newly described type strains.</title>
        <authorList>
            <person name="Whitman W."/>
        </authorList>
    </citation>
    <scope>NUCLEOTIDE SEQUENCE [LARGE SCALE GENOMIC DNA]</scope>
    <source>
        <strain evidence="1 2">VKM Ac-2575</strain>
    </source>
</reference>
<dbReference type="Proteomes" id="UP000295151">
    <property type="component" value="Unassembled WGS sequence"/>
</dbReference>
<dbReference type="AlphaFoldDB" id="A0A4R7TGI2"/>
<gene>
    <name evidence="1" type="ORF">EV138_4987</name>
</gene>
<organism evidence="1 2">
    <name type="scientific">Kribbella voronezhensis</name>
    <dbReference type="NCBI Taxonomy" id="2512212"/>
    <lineage>
        <taxon>Bacteria</taxon>
        <taxon>Bacillati</taxon>
        <taxon>Actinomycetota</taxon>
        <taxon>Actinomycetes</taxon>
        <taxon>Propionibacteriales</taxon>
        <taxon>Kribbellaceae</taxon>
        <taxon>Kribbella</taxon>
    </lineage>
</organism>
<name>A0A4R7TGI2_9ACTN</name>
<evidence type="ECO:0000313" key="2">
    <source>
        <dbReference type="Proteomes" id="UP000295151"/>
    </source>
</evidence>
<dbReference type="RefSeq" id="WP_133981138.1">
    <property type="nucleotide sequence ID" value="NZ_SOCE01000001.1"/>
</dbReference>
<protein>
    <submittedName>
        <fullName evidence="1">Uncharacterized protein</fullName>
    </submittedName>
</protein>
<dbReference type="EMBL" id="SOCE01000001">
    <property type="protein sequence ID" value="TDU91381.1"/>
    <property type="molecule type" value="Genomic_DNA"/>
</dbReference>
<sequence length="158" mass="16867">MSDETSGDRARQLLLARFGSCGSRIPPHPDVDLLRLNASLPSQCRIGRQVVIPIEMSLKNLTDAVVRLSTYRSGARMAITKDGVVVAGAGGVRPVGTTYVVQPGGAHAYSSILNLVACETQKVLPPGDYQVHAIQPFTFVGVDLTVNVCGGPWDLQLR</sequence>
<keyword evidence="2" id="KW-1185">Reference proteome</keyword>
<proteinExistence type="predicted"/>
<dbReference type="OrthoDB" id="5144468at2"/>
<accession>A0A4R7TGI2</accession>
<comment type="caution">
    <text evidence="1">The sequence shown here is derived from an EMBL/GenBank/DDBJ whole genome shotgun (WGS) entry which is preliminary data.</text>
</comment>